<dbReference type="InterPro" id="IPR051906">
    <property type="entry name" value="TolC-like"/>
</dbReference>
<evidence type="ECO:0000256" key="5">
    <source>
        <dbReference type="ARBA" id="ARBA00022692"/>
    </source>
</evidence>
<dbReference type="Gene3D" id="1.20.1600.10">
    <property type="entry name" value="Outer membrane efflux proteins (OEP)"/>
    <property type="match status" value="1"/>
</dbReference>
<keyword evidence="8" id="KW-0175">Coiled coil</keyword>
<dbReference type="PANTHER" id="PTHR30026">
    <property type="entry name" value="OUTER MEMBRANE PROTEIN TOLC"/>
    <property type="match status" value="1"/>
</dbReference>
<comment type="similarity">
    <text evidence="2">Belongs to the outer membrane factor (OMF) (TC 1.B.17) family.</text>
</comment>
<evidence type="ECO:0000256" key="6">
    <source>
        <dbReference type="ARBA" id="ARBA00023136"/>
    </source>
</evidence>
<evidence type="ECO:0000256" key="3">
    <source>
        <dbReference type="ARBA" id="ARBA00022448"/>
    </source>
</evidence>
<keyword evidence="6" id="KW-0472">Membrane</keyword>
<gene>
    <name evidence="10" type="ORF">MU848_03620</name>
</gene>
<comment type="subcellular location">
    <subcellularLocation>
        <location evidence="1">Cell outer membrane</location>
    </subcellularLocation>
</comment>
<reference evidence="10 11" key="1">
    <citation type="submission" date="2022-04" db="EMBL/GenBank/DDBJ databases">
        <authorList>
            <person name="Huq M.A."/>
        </authorList>
    </citation>
    <scope>NUCLEOTIDE SEQUENCE [LARGE SCALE GENOMIC DNA]</scope>
    <source>
        <strain evidence="10 11">MAH-33</strain>
    </source>
</reference>
<feature type="region of interest" description="Disordered" evidence="9">
    <location>
        <begin position="519"/>
        <end position="562"/>
    </location>
</feature>
<dbReference type="Proteomes" id="UP001203512">
    <property type="component" value="Unassembled WGS sequence"/>
</dbReference>
<keyword evidence="3" id="KW-0813">Transport</keyword>
<sequence length="562" mass="60113">MMCLLPLTLASFARAGSAPDRAGVAAVSARAEGLHNAYTDPVVPFDAPEEPMQPDDDLAHAIADAYGGNPVLGQRRYALRATDDALGIALSQGRPSAEIQVSAGYQFTDPGRTTDSGRSLADRLNSPFIERNDLGGQLIVDQPVSTGGRASAGIAAARADILAGREALRGAEGDLLVRVITAYADVRRTQRTLRIREQTVSVLAATLDEVIARRDAGQLTRTDIAQAQTQFEAARAQLNAAEAEYQQSRAAFTALVGRAPGRLAPEPALPLLPASIDEAFDTAELFNPDMASAIAAERASRARIAEARADKNPTLSIRGTTEVAGRLSPIERHDQDLSFTARATLRIPLSSGGRVSSQIAQALDRNSADRLGIEGARREMVQSIILAWNQIVTARRNVAVQEAQLKAARVFYEGSFQEYREGLRSTFDVLYAQNGLRETEIALLITRRDQFVAEASLLRQLGQLEAGKMLTGTALHDPTPHLREVQRKGALPWDAAIRAVDKISMPGMSQQQIILPARAGAAPAMSPKSQDGPSDELITQDPTAPMPGTSGVPLSPLSVNHP</sequence>
<feature type="coiled-coil region" evidence="8">
    <location>
        <begin position="224"/>
        <end position="251"/>
    </location>
</feature>
<evidence type="ECO:0000256" key="4">
    <source>
        <dbReference type="ARBA" id="ARBA00022452"/>
    </source>
</evidence>
<dbReference type="Pfam" id="PF02321">
    <property type="entry name" value="OEP"/>
    <property type="match status" value="2"/>
</dbReference>
<keyword evidence="4" id="KW-1134">Transmembrane beta strand</keyword>
<evidence type="ECO:0000256" key="1">
    <source>
        <dbReference type="ARBA" id="ARBA00004442"/>
    </source>
</evidence>
<organism evidence="10 11">
    <name type="scientific">Sphingobium agri</name>
    <dbReference type="NCBI Taxonomy" id="2933566"/>
    <lineage>
        <taxon>Bacteria</taxon>
        <taxon>Pseudomonadati</taxon>
        <taxon>Pseudomonadota</taxon>
        <taxon>Alphaproteobacteria</taxon>
        <taxon>Sphingomonadales</taxon>
        <taxon>Sphingomonadaceae</taxon>
        <taxon>Sphingobium</taxon>
    </lineage>
</organism>
<comment type="caution">
    <text evidence="10">The sequence shown here is derived from an EMBL/GenBank/DDBJ whole genome shotgun (WGS) entry which is preliminary data.</text>
</comment>
<keyword evidence="7" id="KW-0998">Cell outer membrane</keyword>
<evidence type="ECO:0000313" key="10">
    <source>
        <dbReference type="EMBL" id="MCK0530671.1"/>
    </source>
</evidence>
<keyword evidence="11" id="KW-1185">Reference proteome</keyword>
<evidence type="ECO:0000313" key="11">
    <source>
        <dbReference type="Proteomes" id="UP001203512"/>
    </source>
</evidence>
<protein>
    <submittedName>
        <fullName evidence="10">TolC family protein</fullName>
    </submittedName>
</protein>
<evidence type="ECO:0000256" key="2">
    <source>
        <dbReference type="ARBA" id="ARBA00007613"/>
    </source>
</evidence>
<keyword evidence="5" id="KW-0812">Transmembrane</keyword>
<evidence type="ECO:0000256" key="8">
    <source>
        <dbReference type="SAM" id="Coils"/>
    </source>
</evidence>
<dbReference type="EMBL" id="JALKHS010000006">
    <property type="protein sequence ID" value="MCK0530671.1"/>
    <property type="molecule type" value="Genomic_DNA"/>
</dbReference>
<proteinExistence type="inferred from homology"/>
<dbReference type="RefSeq" id="WP_247230256.1">
    <property type="nucleotide sequence ID" value="NZ_JALKHS010000006.1"/>
</dbReference>
<evidence type="ECO:0000256" key="9">
    <source>
        <dbReference type="SAM" id="MobiDB-lite"/>
    </source>
</evidence>
<evidence type="ECO:0000256" key="7">
    <source>
        <dbReference type="ARBA" id="ARBA00023237"/>
    </source>
</evidence>
<dbReference type="InterPro" id="IPR003423">
    <property type="entry name" value="OMP_efflux"/>
</dbReference>
<accession>A0ABT0DU70</accession>
<dbReference type="SUPFAM" id="SSF56954">
    <property type="entry name" value="Outer membrane efflux proteins (OEP)"/>
    <property type="match status" value="1"/>
</dbReference>
<name>A0ABT0DU70_9SPHN</name>
<dbReference type="PANTHER" id="PTHR30026:SF22">
    <property type="entry name" value="OUTER MEMBRANE EFFLUX PROTEIN"/>
    <property type="match status" value="1"/>
</dbReference>